<organism evidence="2 3">
    <name type="scientific">Pteropus vampyrus</name>
    <name type="common">Large flying fox</name>
    <dbReference type="NCBI Taxonomy" id="132908"/>
    <lineage>
        <taxon>Eukaryota</taxon>
        <taxon>Metazoa</taxon>
        <taxon>Chordata</taxon>
        <taxon>Craniata</taxon>
        <taxon>Vertebrata</taxon>
        <taxon>Euteleostomi</taxon>
        <taxon>Mammalia</taxon>
        <taxon>Eutheria</taxon>
        <taxon>Laurasiatheria</taxon>
        <taxon>Chiroptera</taxon>
        <taxon>Yinpterochiroptera</taxon>
        <taxon>Pteropodoidea</taxon>
        <taxon>Pteropodidae</taxon>
        <taxon>Pteropodinae</taxon>
        <taxon>Pteropus</taxon>
    </lineage>
</organism>
<reference evidence="3" key="1">
    <citation type="submission" date="2025-08" db="UniProtKB">
        <authorList>
            <consortium name="RefSeq"/>
        </authorList>
    </citation>
    <scope>IDENTIFICATION</scope>
    <source>
        <tissue evidence="3">Kidney</tissue>
    </source>
</reference>
<dbReference type="RefSeq" id="XP_023388789.1">
    <property type="nucleotide sequence ID" value="XM_023533021.1"/>
</dbReference>
<dbReference type="Gene3D" id="6.20.200.30">
    <property type="match status" value="1"/>
</dbReference>
<accession>A0A6P6CN92</accession>
<proteinExistence type="predicted"/>
<dbReference type="GO" id="GO:0050220">
    <property type="term" value="F:prostaglandin-E synthase activity"/>
    <property type="evidence" value="ECO:0007669"/>
    <property type="project" value="TreeGrafter"/>
</dbReference>
<evidence type="ECO:0000313" key="3">
    <source>
        <dbReference type="RefSeq" id="XP_023388789.1"/>
    </source>
</evidence>
<protein>
    <submittedName>
        <fullName evidence="3">Prostaglandin E synthase 2 isoform X2</fullName>
    </submittedName>
</protein>
<dbReference type="Gene3D" id="3.40.30.10">
    <property type="entry name" value="Glutaredoxin"/>
    <property type="match status" value="1"/>
</dbReference>
<dbReference type="GeneID" id="105294824"/>
<dbReference type="GO" id="GO:0005739">
    <property type="term" value="C:mitochondrion"/>
    <property type="evidence" value="ECO:0007669"/>
    <property type="project" value="TreeGrafter"/>
</dbReference>
<dbReference type="InterPro" id="IPR036282">
    <property type="entry name" value="Glutathione-S-Trfase_C_sf"/>
</dbReference>
<name>A0A6P6CN92_PTEVA</name>
<dbReference type="Gene3D" id="1.20.1050.10">
    <property type="match status" value="1"/>
</dbReference>
<dbReference type="FunFam" id="1.20.1050.10:FF:000028">
    <property type="entry name" value="Prostaglandin E synthase 2"/>
    <property type="match status" value="1"/>
</dbReference>
<gene>
    <name evidence="3" type="primary">PTGES2</name>
</gene>
<dbReference type="FunFam" id="6.20.200.30:FF:000001">
    <property type="entry name" value="Prostaglandin E synthase 2"/>
    <property type="match status" value="1"/>
</dbReference>
<dbReference type="CDD" id="cd03197">
    <property type="entry name" value="GST_C_mPGES2"/>
    <property type="match status" value="1"/>
</dbReference>
<dbReference type="Proteomes" id="UP000515202">
    <property type="component" value="Unplaced"/>
</dbReference>
<dbReference type="InterPro" id="IPR034335">
    <property type="entry name" value="PGES2_C"/>
</dbReference>
<dbReference type="AlphaFoldDB" id="A0A6P6CN92"/>
<evidence type="ECO:0000256" key="1">
    <source>
        <dbReference type="SAM" id="MobiDB-lite"/>
    </source>
</evidence>
<dbReference type="PANTHER" id="PTHR12782:SF5">
    <property type="entry name" value="PROSTAGLANDIN E SYNTHASE 2"/>
    <property type="match status" value="1"/>
</dbReference>
<evidence type="ECO:0000313" key="2">
    <source>
        <dbReference type="Proteomes" id="UP000515202"/>
    </source>
</evidence>
<dbReference type="CTD" id="80142"/>
<dbReference type="PANTHER" id="PTHR12782">
    <property type="entry name" value="MICROSOMAL PROSTAGLANDIN E SYNTHASE-2"/>
    <property type="match status" value="1"/>
</dbReference>
<sequence>MAVAARALWPSGRALSWRLGGRPAPGLPAQNPAGFAGSTGGPSPAVSTHKRSPQLLGAAALALGGALGVYYTARWHLRAQDLRAELPATQLSLSGRLQLTLYQYKTCPFCSKQQLNDSSVIISALKTYLVSGHPLEDIITYYPPMKAINDQGKEVTEFCNKYWLMLDEKEAQRLYGGKEARTEEMKWRQWADDWLVHLISPNVYRTPAEALASFDYIVREGKFGAMEGAVAKYLGAAAMYLISKRLKSRHHLQDDVRKDLYEAANKWVAAVGKDRPFMGGQRPNLADLAVYGVLRVMEGLEAFDDLMRHTRIQPWYLRVEKAIAEAPQ</sequence>
<keyword evidence="2" id="KW-1185">Reference proteome</keyword>
<feature type="region of interest" description="Disordered" evidence="1">
    <location>
        <begin position="28"/>
        <end position="50"/>
    </location>
</feature>
<dbReference type="SUPFAM" id="SSF47616">
    <property type="entry name" value="GST C-terminal domain-like"/>
    <property type="match status" value="1"/>
</dbReference>